<keyword evidence="2" id="KW-1185">Reference proteome</keyword>
<evidence type="ECO:0000313" key="2">
    <source>
        <dbReference type="Proteomes" id="UP000266723"/>
    </source>
</evidence>
<proteinExistence type="predicted"/>
<organism evidence="1 2">
    <name type="scientific">Brassica cretica</name>
    <name type="common">Mustard</name>
    <dbReference type="NCBI Taxonomy" id="69181"/>
    <lineage>
        <taxon>Eukaryota</taxon>
        <taxon>Viridiplantae</taxon>
        <taxon>Streptophyta</taxon>
        <taxon>Embryophyta</taxon>
        <taxon>Tracheophyta</taxon>
        <taxon>Spermatophyta</taxon>
        <taxon>Magnoliopsida</taxon>
        <taxon>eudicotyledons</taxon>
        <taxon>Gunneridae</taxon>
        <taxon>Pentapetalae</taxon>
        <taxon>rosids</taxon>
        <taxon>malvids</taxon>
        <taxon>Brassicales</taxon>
        <taxon>Brassicaceae</taxon>
        <taxon>Brassiceae</taxon>
        <taxon>Brassica</taxon>
    </lineage>
</organism>
<accession>A0ABQ7CXA1</accession>
<name>A0ABQ7CXA1_BRACR</name>
<gene>
    <name evidence="1" type="ORF">DY000_02016788</name>
</gene>
<dbReference type="Proteomes" id="UP000266723">
    <property type="component" value="Unassembled WGS sequence"/>
</dbReference>
<comment type="caution">
    <text evidence="1">The sequence shown here is derived from an EMBL/GenBank/DDBJ whole genome shotgun (WGS) entry which is preliminary data.</text>
</comment>
<evidence type="ECO:0000313" key="1">
    <source>
        <dbReference type="EMBL" id="KAF3564561.1"/>
    </source>
</evidence>
<reference evidence="1 2" key="1">
    <citation type="journal article" date="2020" name="BMC Genomics">
        <title>Intraspecific diversification of the crop wild relative Brassica cretica Lam. using demographic model selection.</title>
        <authorList>
            <person name="Kioukis A."/>
            <person name="Michalopoulou V.A."/>
            <person name="Briers L."/>
            <person name="Pirintsos S."/>
            <person name="Studholme D.J."/>
            <person name="Pavlidis P."/>
            <person name="Sarris P.F."/>
        </authorList>
    </citation>
    <scope>NUCLEOTIDE SEQUENCE [LARGE SCALE GENOMIC DNA]</scope>
    <source>
        <strain evidence="2">cv. PFS-1207/04</strain>
    </source>
</reference>
<dbReference type="EMBL" id="QGKV02000759">
    <property type="protein sequence ID" value="KAF3564561.1"/>
    <property type="molecule type" value="Genomic_DNA"/>
</dbReference>
<sequence length="108" mass="12383">MCGRNGYHLTETDSLAKQSLVDALQENSDILREKIVGNKFPRKLRGPPVRRKAPQNIPRENFLGTYLGSSDEMFLRIFIGNFRGNEPSENSEEQVPRYIPRNVSLCIF</sequence>
<protein>
    <submittedName>
        <fullName evidence="1">Uncharacterized protein</fullName>
    </submittedName>
</protein>